<keyword evidence="2" id="KW-0677">Repeat</keyword>
<accession>I6ZL85</accession>
<keyword evidence="3 6" id="KW-0378">Hydrolase</keyword>
<keyword evidence="5" id="KW-0443">Lipid metabolism</keyword>
<dbReference type="SUPFAM" id="SSF56024">
    <property type="entry name" value="Phospholipase D/nuclease"/>
    <property type="match status" value="2"/>
</dbReference>
<dbReference type="RefSeq" id="XP_009265585.1">
    <property type="nucleotide sequence ID" value="XM_009267310.1"/>
</dbReference>
<comment type="catalytic activity">
    <reaction evidence="1 6">
        <text>a 1,2-diacyl-sn-glycero-3-phosphocholine + H2O = a 1,2-diacyl-sn-glycero-3-phosphate + choline + H(+)</text>
        <dbReference type="Rhea" id="RHEA:14445"/>
        <dbReference type="ChEBI" id="CHEBI:15354"/>
        <dbReference type="ChEBI" id="CHEBI:15377"/>
        <dbReference type="ChEBI" id="CHEBI:15378"/>
        <dbReference type="ChEBI" id="CHEBI:57643"/>
        <dbReference type="ChEBI" id="CHEBI:58608"/>
        <dbReference type="EC" id="3.1.4.4"/>
    </reaction>
</comment>
<dbReference type="GO" id="GO:0009395">
    <property type="term" value="P:phospholipid catabolic process"/>
    <property type="evidence" value="ECO:0007669"/>
    <property type="project" value="TreeGrafter"/>
</dbReference>
<evidence type="ECO:0000256" key="7">
    <source>
        <dbReference type="SAM" id="MobiDB-lite"/>
    </source>
</evidence>
<evidence type="ECO:0000256" key="4">
    <source>
        <dbReference type="ARBA" id="ARBA00022963"/>
    </source>
</evidence>
<keyword evidence="10" id="KW-1185">Reference proteome</keyword>
<dbReference type="PIRSF" id="PIRSF009376">
    <property type="entry name" value="Phospholipase_D_euk"/>
    <property type="match status" value="1"/>
</dbReference>
<comment type="similarity">
    <text evidence="6">Belongs to the phospholipase D family.</text>
</comment>
<dbReference type="CDD" id="cd09141">
    <property type="entry name" value="PLDc_vPLD1_2_yPLD_like_2"/>
    <property type="match status" value="1"/>
</dbReference>
<keyword evidence="4 6" id="KW-0442">Lipid degradation</keyword>
<organism evidence="9 10">
    <name type="scientific">Encephalitozoon romaleae (strain SJ-2008)</name>
    <name type="common">Microsporidian parasite</name>
    <dbReference type="NCBI Taxonomy" id="1178016"/>
    <lineage>
        <taxon>Eukaryota</taxon>
        <taxon>Fungi</taxon>
        <taxon>Fungi incertae sedis</taxon>
        <taxon>Microsporidia</taxon>
        <taxon>Unikaryonidae</taxon>
        <taxon>Encephalitozoon</taxon>
    </lineage>
</organism>
<dbReference type="Pfam" id="PF00614">
    <property type="entry name" value="PLDc"/>
    <property type="match status" value="1"/>
</dbReference>
<dbReference type="GO" id="GO:0004630">
    <property type="term" value="F:phospholipase D activity"/>
    <property type="evidence" value="ECO:0007669"/>
    <property type="project" value="UniProtKB-UniRule"/>
</dbReference>
<gene>
    <name evidence="9" type="ordered locus">EROM_111060</name>
</gene>
<dbReference type="Gene3D" id="3.30.870.10">
    <property type="entry name" value="Endonuclease Chain A"/>
    <property type="match status" value="2"/>
</dbReference>
<dbReference type="GO" id="GO:0035556">
    <property type="term" value="P:intracellular signal transduction"/>
    <property type="evidence" value="ECO:0007669"/>
    <property type="project" value="InterPro"/>
</dbReference>
<dbReference type="EC" id="3.1.4.4" evidence="6"/>
<evidence type="ECO:0000256" key="3">
    <source>
        <dbReference type="ARBA" id="ARBA00022801"/>
    </source>
</evidence>
<evidence type="ECO:0000256" key="5">
    <source>
        <dbReference type="ARBA" id="ARBA00023098"/>
    </source>
</evidence>
<feature type="region of interest" description="Disordered" evidence="7">
    <location>
        <begin position="1"/>
        <end position="20"/>
    </location>
</feature>
<evidence type="ECO:0000256" key="1">
    <source>
        <dbReference type="ARBA" id="ARBA00000798"/>
    </source>
</evidence>
<dbReference type="InterPro" id="IPR015679">
    <property type="entry name" value="PLipase_D_fam"/>
</dbReference>
<dbReference type="AlphaFoldDB" id="I6ZL85"/>
<dbReference type="KEGG" id="ero:EROM_111060"/>
<dbReference type="PANTHER" id="PTHR18896">
    <property type="entry name" value="PHOSPHOLIPASE D"/>
    <property type="match status" value="1"/>
</dbReference>
<dbReference type="SMART" id="SM00155">
    <property type="entry name" value="PLDc"/>
    <property type="match status" value="2"/>
</dbReference>
<dbReference type="InterPro" id="IPR001736">
    <property type="entry name" value="PLipase_D/transphosphatidylase"/>
</dbReference>
<protein>
    <recommendedName>
        <fullName evidence="6">Phospholipase</fullName>
        <ecNumber evidence="6">3.1.4.4</ecNumber>
    </recommendedName>
</protein>
<reference evidence="9 10" key="1">
    <citation type="journal article" date="2012" name="Proc. Natl. Acad. Sci. U.S.A.">
        <title>Gain and loss of multiple functionally related, horizontally transferred genes in the reduced genomes of two microsporidian parasites.</title>
        <authorList>
            <person name="Pombert J.-F."/>
            <person name="Selman M."/>
            <person name="Burki F."/>
            <person name="Bardell F.T."/>
            <person name="Farinelli L."/>
            <person name="Solter L.F."/>
            <person name="Whitman D.W."/>
            <person name="Weiss L.M."/>
            <person name="Corradi N."/>
            <person name="Keeling P.J."/>
        </authorList>
    </citation>
    <scope>NUCLEOTIDE SEQUENCE [LARGE SCALE GENOMIC DNA]</scope>
    <source>
        <strain evidence="9 10">SJ-2008</strain>
    </source>
</reference>
<proteinExistence type="inferred from homology"/>
<sequence length="845" mass="96874">MEATDKTLTDGMPQNSTNSDCADVPLISKSSHVYMRLIESAFMVPFRKLGFLSRESVFPILLDHVKVNVDAGSSSPTRYAVDLSYGRQRWRINVGIVQMFSLNAYLHYREVMDSRRDKPRICTEGQYSGVEEFLRAVLYRSRLLDIGKVYDFFRISKHSFNGTKMFEDKFHVSIIDLEKSKCRNTCCRTFGISGKMYIVCKKSHLVLVDYRNGHEDIDVLFYRKSLNVRYKSEIFCSKVTVDKNERRYVIKSFRHDAVRRLFGEILGGLEKRGLERFLSFSPIRRRGVVNFYVDGKNYFYNLYETLCLARREVFIAGWWIYPTLYLRKESAGERGLNEMYRFDNVLKRLAEEGIRIRILVYKEILGALNIDSNRTCEFLSNLHRRIEVLMHPNGIGRAPIYWTHHEKIVAIDQRIAYVGGIDLAPGRYDTQDHTLFSTEWWPEGLGRCGEEKAMADVDPPRIFRMPWHDVQCKVVGDSAFDISQHFIERWNFIVSKDGETEKTKLLVPNEEMLEEHVPVDGSEGRASTKTQVLRSVGRWSIGYDEASISRGYSEMIQNSKRFIYIENQFFITKCSSAPGFPENAVGKALVERIIKADRNGEEFKVYILLPLFPILDTGISVGPTPAMEIIRIQEQSISRGEGSLYQVLKENGVDPSKYIVLMSLKKACFDGLKVVHQQIYVHSKIIIVDGTSAIVGSANLNDRSMLGTRDTEIALLVEEEGGSIHKLLRKLLEEHLGIGGKGENRYGPQDLLEHCLLNGEIDLGSNDVFSKIITRARNNTETFRRLFESGGRHLGICSMDDDFICDALSGIQGHLVLFTDDFLVEKQFERSIFSIQGFIPSIVYY</sequence>
<dbReference type="PANTHER" id="PTHR18896:SF76">
    <property type="entry name" value="PHOSPHOLIPASE"/>
    <property type="match status" value="1"/>
</dbReference>
<dbReference type="EMBL" id="CP003530">
    <property type="protein sequence ID" value="AFN84088.1"/>
    <property type="molecule type" value="Genomic_DNA"/>
</dbReference>
<dbReference type="PROSITE" id="PS50035">
    <property type="entry name" value="PLD"/>
    <property type="match status" value="2"/>
</dbReference>
<dbReference type="HOGENOM" id="CLU_336498_0_0_1"/>
<evidence type="ECO:0000256" key="6">
    <source>
        <dbReference type="PIRNR" id="PIRNR009376"/>
    </source>
</evidence>
<dbReference type="OrthoDB" id="14911at2759"/>
<evidence type="ECO:0000256" key="2">
    <source>
        <dbReference type="ARBA" id="ARBA00022737"/>
    </source>
</evidence>
<dbReference type="Proteomes" id="UP000010094">
    <property type="component" value="Chromosome XI"/>
</dbReference>
<dbReference type="InterPro" id="IPR025202">
    <property type="entry name" value="PLD-like_dom"/>
</dbReference>
<dbReference type="InterPro" id="IPR016555">
    <property type="entry name" value="PLipase_D_euk"/>
</dbReference>
<evidence type="ECO:0000313" key="10">
    <source>
        <dbReference type="Proteomes" id="UP000010094"/>
    </source>
</evidence>
<dbReference type="GO" id="GO:0006654">
    <property type="term" value="P:phosphatidic acid biosynthetic process"/>
    <property type="evidence" value="ECO:0007669"/>
    <property type="project" value="InterPro"/>
</dbReference>
<evidence type="ECO:0000313" key="9">
    <source>
        <dbReference type="EMBL" id="AFN84088.1"/>
    </source>
</evidence>
<name>I6ZL85_ENCRO</name>
<feature type="domain" description="PLD phosphodiesterase" evidence="8">
    <location>
        <begin position="400"/>
        <end position="427"/>
    </location>
</feature>
<evidence type="ECO:0000259" key="8">
    <source>
        <dbReference type="PROSITE" id="PS50035"/>
    </source>
</evidence>
<dbReference type="Pfam" id="PF13091">
    <property type="entry name" value="PLDc_2"/>
    <property type="match status" value="1"/>
</dbReference>
<feature type="domain" description="PLD phosphodiesterase" evidence="8">
    <location>
        <begin position="677"/>
        <end position="704"/>
    </location>
</feature>
<dbReference type="GeneID" id="20564705"/>
<dbReference type="VEuPathDB" id="MicrosporidiaDB:EROM_111060"/>